<comment type="caution">
    <text evidence="2">The sequence shown here is derived from an EMBL/GenBank/DDBJ whole genome shotgun (WGS) entry which is preliminary data.</text>
</comment>
<dbReference type="AlphaFoldDB" id="A0A9X3Z572"/>
<gene>
    <name evidence="2" type="ORF">O3V59_20525</name>
</gene>
<name>A0A9X3Z572_9BACL</name>
<reference evidence="2" key="1">
    <citation type="submission" date="2022-12" db="EMBL/GenBank/DDBJ databases">
        <title>Draft genome sequence of the thermophilic strain Brevibacillus thermoruber HT42, isolated from Los Humeros, Puebla, Mexico, with biotechnological potential.</title>
        <authorList>
            <person name="Lara Sanchez J."/>
            <person name="Solis Palacios R."/>
            <person name="Bustos Baena A.S."/>
            <person name="Ruz Baez A.E."/>
            <person name="Espinosa Luna G."/>
            <person name="Oliart Ros R.M."/>
        </authorList>
    </citation>
    <scope>NUCLEOTIDE SEQUENCE</scope>
    <source>
        <strain evidence="2">HT42</strain>
    </source>
</reference>
<sequence>MSHLFVNGQLITEDVFRSGTDYDQTVLKQWHEQKPRIQCACQAFAIRAEMHVRKTPYGRYTLVNNPEHSDKHTPACPYYGEVERSHTGERRPVEKVGDRLVVHIKLFPETGTQTGKSRETGNRTGGQTEEQPHRHRLFPSFIFDWYKLAVEQLQGMGKKMTPASVLYHMWHCMSHHRIWVGTEDFYWFGYVPNERFRLPKRRKVVLGWLREREEVIGGERWGIEGMRSCLIRVLVPEHHIPRYRVDGKLVALRVNFDYHEPRSIAPVVGWHITEEGWWLHSGAERELLMLLRERKYTILRPIEPSEEWLGYQPDFVLPERSPPVYVDVLDEPDEALEDRSPQRRRKQAEIYRAAARNRVIRYVQWQSGDPVEF</sequence>
<keyword evidence="3" id="KW-1185">Reference proteome</keyword>
<dbReference type="RefSeq" id="WP_271140926.1">
    <property type="nucleotide sequence ID" value="NZ_JAPYYP010000040.1"/>
</dbReference>
<evidence type="ECO:0000313" key="3">
    <source>
        <dbReference type="Proteomes" id="UP001151071"/>
    </source>
</evidence>
<organism evidence="2 3">
    <name type="scientific">Brevibacillus thermoruber</name>
    <dbReference type="NCBI Taxonomy" id="33942"/>
    <lineage>
        <taxon>Bacteria</taxon>
        <taxon>Bacillati</taxon>
        <taxon>Bacillota</taxon>
        <taxon>Bacilli</taxon>
        <taxon>Bacillales</taxon>
        <taxon>Paenibacillaceae</taxon>
        <taxon>Brevibacillus</taxon>
    </lineage>
</organism>
<proteinExistence type="predicted"/>
<dbReference type="Proteomes" id="UP001151071">
    <property type="component" value="Unassembled WGS sequence"/>
</dbReference>
<protein>
    <submittedName>
        <fullName evidence="2">DUF1173 family protein</fullName>
    </submittedName>
</protein>
<dbReference type="EMBL" id="JAPYYP010000040">
    <property type="protein sequence ID" value="MDA5110731.1"/>
    <property type="molecule type" value="Genomic_DNA"/>
</dbReference>
<evidence type="ECO:0000313" key="2">
    <source>
        <dbReference type="EMBL" id="MDA5110731.1"/>
    </source>
</evidence>
<feature type="region of interest" description="Disordered" evidence="1">
    <location>
        <begin position="111"/>
        <end position="131"/>
    </location>
</feature>
<accession>A0A9X3Z572</accession>
<evidence type="ECO:0000256" key="1">
    <source>
        <dbReference type="SAM" id="MobiDB-lite"/>
    </source>
</evidence>